<dbReference type="SMART" id="SM00341">
    <property type="entry name" value="HRDC"/>
    <property type="match status" value="1"/>
</dbReference>
<dbReference type="PROSITE" id="PS50967">
    <property type="entry name" value="HRDC"/>
    <property type="match status" value="1"/>
</dbReference>
<proteinExistence type="predicted"/>
<name>A0A1V1NYX0_9BACT</name>
<comment type="caution">
    <text evidence="2">The sequence shown here is derived from an EMBL/GenBank/DDBJ whole genome shotgun (WGS) entry which is preliminary data.</text>
</comment>
<feature type="domain" description="HRDC" evidence="1">
    <location>
        <begin position="79"/>
        <end position="159"/>
    </location>
</feature>
<reference evidence="3" key="1">
    <citation type="submission" date="2012-11" db="EMBL/GenBank/DDBJ databases">
        <authorList>
            <person name="Lucero-Rivera Y.E."/>
            <person name="Tovar-Ramirez D."/>
        </authorList>
    </citation>
    <scope>NUCLEOTIDE SEQUENCE [LARGE SCALE GENOMIC DNA]</scope>
    <source>
        <strain evidence="3">Araruama</strain>
    </source>
</reference>
<organism evidence="2 3">
    <name type="scientific">Candidatus Magnetoglobus multicellularis str. Araruama</name>
    <dbReference type="NCBI Taxonomy" id="890399"/>
    <lineage>
        <taxon>Bacteria</taxon>
        <taxon>Pseudomonadati</taxon>
        <taxon>Thermodesulfobacteriota</taxon>
        <taxon>Desulfobacteria</taxon>
        <taxon>Desulfobacterales</taxon>
        <taxon>Desulfobacteraceae</taxon>
        <taxon>Candidatus Magnetoglobus</taxon>
    </lineage>
</organism>
<dbReference type="EMBL" id="ATBP01001241">
    <property type="protein sequence ID" value="ETR67725.1"/>
    <property type="molecule type" value="Genomic_DNA"/>
</dbReference>
<dbReference type="InterPro" id="IPR010997">
    <property type="entry name" value="HRDC-like_sf"/>
</dbReference>
<evidence type="ECO:0000313" key="2">
    <source>
        <dbReference type="EMBL" id="ETR67725.1"/>
    </source>
</evidence>
<dbReference type="Proteomes" id="UP000189670">
    <property type="component" value="Unassembled WGS sequence"/>
</dbReference>
<dbReference type="GO" id="GO:0000166">
    <property type="term" value="F:nucleotide binding"/>
    <property type="evidence" value="ECO:0007669"/>
    <property type="project" value="InterPro"/>
</dbReference>
<dbReference type="GO" id="GO:0003676">
    <property type="term" value="F:nucleic acid binding"/>
    <property type="evidence" value="ECO:0007669"/>
    <property type="project" value="InterPro"/>
</dbReference>
<dbReference type="SUPFAM" id="SSF47819">
    <property type="entry name" value="HRDC-like"/>
    <property type="match status" value="1"/>
</dbReference>
<protein>
    <submittedName>
        <fullName evidence="2">HRDC domain-containing protein</fullName>
    </submittedName>
</protein>
<dbReference type="AlphaFoldDB" id="A0A1V1NYX0"/>
<dbReference type="InterPro" id="IPR002121">
    <property type="entry name" value="HRDC_dom"/>
</dbReference>
<sequence>MSIQYKFFMIPVKNNQDSETELNEFLKRVRVVSIHREFVSQGNESFFSIILEYMDKQAAGNTSDYSKSKPRIDYREVLSPENFAIFSKLRDWRKEAAAKESVPVYTIFKNDQLAQIVEKRFTTKADISKIEGVGEARANKYGDDVIKIVSQNTASNDKATANESSQ</sequence>
<accession>A0A1V1NYX0</accession>
<dbReference type="InterPro" id="IPR044876">
    <property type="entry name" value="HRDC_dom_sf"/>
</dbReference>
<dbReference type="Gene3D" id="1.10.150.80">
    <property type="entry name" value="HRDC domain"/>
    <property type="match status" value="1"/>
</dbReference>
<gene>
    <name evidence="2" type="ORF">OMM_11280</name>
</gene>
<dbReference type="Pfam" id="PF00570">
    <property type="entry name" value="HRDC"/>
    <property type="match status" value="1"/>
</dbReference>
<evidence type="ECO:0000313" key="3">
    <source>
        <dbReference type="Proteomes" id="UP000189670"/>
    </source>
</evidence>
<evidence type="ECO:0000259" key="1">
    <source>
        <dbReference type="PROSITE" id="PS50967"/>
    </source>
</evidence>